<dbReference type="EMBL" id="CM000951">
    <property type="protein sequence ID" value="EDY56274.1"/>
    <property type="molecule type" value="Genomic_DNA"/>
</dbReference>
<keyword evidence="6 10" id="KW-0547">Nucleotide-binding</keyword>
<sequence length="292" mass="31360">MSAASERPSGHKIAILASRVGADEKRLFDAFDRRGVPFDHLDTRRQWFLAGQRDMPWNLALNREIGQVRAAYAAHSLAAAGVEVVNSAEATEACGDKWRTTMVLQAARLPTPRTALGLTPQAALDALDSLGYPALIKPLVGSWGRLVVRLPDRAGAEGVLEYAAALPGPQSHLAYVQELIDKPGRDIRVIVVGGQVLGAVYRTSESLRTNVALGGEARPCEVTPEISKLSLDAAAAVGAEIAGVDLIEDQDGRLLVLEVNHRVEFAGFQSAHGDRIDVAGFIVDHLLERAQR</sequence>
<evidence type="ECO:0000313" key="13">
    <source>
        <dbReference type="Proteomes" id="UP000002785"/>
    </source>
</evidence>
<evidence type="ECO:0000256" key="8">
    <source>
        <dbReference type="ARBA" id="ARBA00022842"/>
    </source>
</evidence>
<dbReference type="Gene3D" id="3.40.50.20">
    <property type="match status" value="1"/>
</dbReference>
<evidence type="ECO:0000313" key="12">
    <source>
        <dbReference type="EMBL" id="EDY56274.1"/>
    </source>
</evidence>
<dbReference type="PANTHER" id="PTHR21621">
    <property type="entry name" value="RIBOSOMAL PROTEIN S6 MODIFICATION PROTEIN"/>
    <property type="match status" value="1"/>
</dbReference>
<dbReference type="InterPro" id="IPR013651">
    <property type="entry name" value="ATP-grasp_RimK-type"/>
</dbReference>
<dbReference type="NCBIfam" id="TIGR02144">
    <property type="entry name" value="LysX_arch"/>
    <property type="match status" value="1"/>
</dbReference>
<dbReference type="Pfam" id="PF22626">
    <property type="entry name" value="LysX_preATP_grasp"/>
    <property type="match status" value="1"/>
</dbReference>
<dbReference type="eggNOG" id="COG0189">
    <property type="taxonomic scope" value="Bacteria"/>
</dbReference>
<dbReference type="Gene3D" id="3.30.1490.20">
    <property type="entry name" value="ATP-grasp fold, A domain"/>
    <property type="match status" value="1"/>
</dbReference>
<evidence type="ECO:0000256" key="1">
    <source>
        <dbReference type="ARBA" id="ARBA00001946"/>
    </source>
</evidence>
<protein>
    <submittedName>
        <fullName evidence="12">Lysine biosynthesis enzyme LysX</fullName>
    </submittedName>
</protein>
<dbReference type="PROSITE" id="PS50975">
    <property type="entry name" value="ATP_GRASP"/>
    <property type="match status" value="1"/>
</dbReference>
<name>B5HTZ2_STRX2</name>
<keyword evidence="8" id="KW-0460">Magnesium</keyword>
<evidence type="ECO:0000256" key="3">
    <source>
        <dbReference type="ARBA" id="ARBA00022598"/>
    </source>
</evidence>
<comment type="cofactor">
    <cofactor evidence="1">
        <name>Mg(2+)</name>
        <dbReference type="ChEBI" id="CHEBI:18420"/>
    </cofactor>
</comment>
<keyword evidence="7 10" id="KW-0067">ATP-binding</keyword>
<organism evidence="12 13">
    <name type="scientific">Streptomyces sviceus (strain ATCC 29083 / DSM 924 / JCM 4929 / NBRC 13980 / NCIMB 11184 / NRRL 5439 / UC 5370)</name>
    <dbReference type="NCBI Taxonomy" id="463191"/>
    <lineage>
        <taxon>Bacteria</taxon>
        <taxon>Bacillati</taxon>
        <taxon>Actinomycetota</taxon>
        <taxon>Actinomycetes</taxon>
        <taxon>Kitasatosporales</taxon>
        <taxon>Streptomycetaceae</taxon>
        <taxon>Streptomyces</taxon>
    </lineage>
</organism>
<dbReference type="NCBIfam" id="TIGR00768">
    <property type="entry name" value="rimK_fam"/>
    <property type="match status" value="1"/>
</dbReference>
<comment type="similarity">
    <text evidence="2">Belongs to the RimK family. LysX subfamily.</text>
</comment>
<dbReference type="InterPro" id="IPR011870">
    <property type="entry name" value="LysX_arch"/>
</dbReference>
<evidence type="ECO:0000259" key="11">
    <source>
        <dbReference type="PROSITE" id="PS50975"/>
    </source>
</evidence>
<keyword evidence="3" id="KW-0436">Ligase</keyword>
<keyword evidence="4" id="KW-0028">Amino-acid biosynthesis</keyword>
<dbReference type="InterPro" id="IPR011761">
    <property type="entry name" value="ATP-grasp"/>
</dbReference>
<evidence type="ECO:0000256" key="10">
    <source>
        <dbReference type="PROSITE-ProRule" id="PRU00409"/>
    </source>
</evidence>
<keyword evidence="13" id="KW-1185">Reference proteome</keyword>
<evidence type="ECO:0000256" key="9">
    <source>
        <dbReference type="ARBA" id="ARBA00029440"/>
    </source>
</evidence>
<dbReference type="InterPro" id="IPR054562">
    <property type="entry name" value="LysX/ArgX_preATP_grasp"/>
</dbReference>
<reference evidence="12" key="1">
    <citation type="submission" date="2009-10" db="EMBL/GenBank/DDBJ databases">
        <title>The genome sequence of Streptomyces sviceus strain ATCC 29083.</title>
        <authorList>
            <consortium name="The Broad Institute Genome Sequencing Platform"/>
            <consortium name="Broad Institute Microbial Sequencing Center"/>
            <person name="Fischbach M."/>
            <person name="Godfrey P."/>
            <person name="Ward D."/>
            <person name="Young S."/>
            <person name="Zeng Q."/>
            <person name="Koehrsen M."/>
            <person name="Alvarado L."/>
            <person name="Berlin A.M."/>
            <person name="Bochicchio J."/>
            <person name="Borenstein D."/>
            <person name="Chapman S.B."/>
            <person name="Chen Z."/>
            <person name="Engels R."/>
            <person name="Freedman E."/>
            <person name="Gellesch M."/>
            <person name="Goldberg J."/>
            <person name="Griggs A."/>
            <person name="Gujja S."/>
            <person name="Heilman E.R."/>
            <person name="Heiman D.I."/>
            <person name="Hepburn T.A."/>
            <person name="Howarth C."/>
            <person name="Jen D."/>
            <person name="Larson L."/>
            <person name="Lewis B."/>
            <person name="Mehta T."/>
            <person name="Park D."/>
            <person name="Pearson M."/>
            <person name="Richards J."/>
            <person name="Roberts A."/>
            <person name="Saif S."/>
            <person name="Shea T.D."/>
            <person name="Shenoy N."/>
            <person name="Sisk P."/>
            <person name="Stolte C."/>
            <person name="Sykes S.N."/>
            <person name="Thomson T."/>
            <person name="Walk T."/>
            <person name="White J."/>
            <person name="Yandava C."/>
            <person name="Straight P."/>
            <person name="Clardy J."/>
            <person name="Hung D."/>
            <person name="Kolter R."/>
            <person name="Mekalanos J."/>
            <person name="Walker S."/>
            <person name="Walsh C.T."/>
            <person name="Wieland-Brown L.C."/>
            <person name="Haas B."/>
            <person name="Nusbaum C."/>
            <person name="Birren B."/>
        </authorList>
    </citation>
    <scope>NUCLEOTIDE SEQUENCE [LARGE SCALE GENOMIC DNA]</scope>
    <source>
        <strain evidence="12">ATCC 29083</strain>
    </source>
</reference>
<dbReference type="GO" id="GO:0018169">
    <property type="term" value="F:ribosomal S6-glutamic acid ligase activity"/>
    <property type="evidence" value="ECO:0007669"/>
    <property type="project" value="TreeGrafter"/>
</dbReference>
<dbReference type="InterPro" id="IPR013815">
    <property type="entry name" value="ATP_grasp_subdomain_1"/>
</dbReference>
<dbReference type="GO" id="GO:0046872">
    <property type="term" value="F:metal ion binding"/>
    <property type="evidence" value="ECO:0007669"/>
    <property type="project" value="UniProtKB-KW"/>
</dbReference>
<dbReference type="GO" id="GO:0005524">
    <property type="term" value="F:ATP binding"/>
    <property type="evidence" value="ECO:0007669"/>
    <property type="project" value="UniProtKB-UniRule"/>
</dbReference>
<evidence type="ECO:0000256" key="6">
    <source>
        <dbReference type="ARBA" id="ARBA00022741"/>
    </source>
</evidence>
<dbReference type="SUPFAM" id="SSF52440">
    <property type="entry name" value="PreATP-grasp domain"/>
    <property type="match status" value="1"/>
</dbReference>
<dbReference type="GO" id="GO:0005737">
    <property type="term" value="C:cytoplasm"/>
    <property type="evidence" value="ECO:0007669"/>
    <property type="project" value="TreeGrafter"/>
</dbReference>
<evidence type="ECO:0000256" key="7">
    <source>
        <dbReference type="ARBA" id="ARBA00022840"/>
    </source>
</evidence>
<keyword evidence="5" id="KW-0479">Metal-binding</keyword>
<dbReference type="InterPro" id="IPR016185">
    <property type="entry name" value="PreATP-grasp_dom_sf"/>
</dbReference>
<proteinExistence type="inferred from homology"/>
<evidence type="ECO:0000256" key="4">
    <source>
        <dbReference type="ARBA" id="ARBA00022605"/>
    </source>
</evidence>
<dbReference type="RefSeq" id="WP_007383324.1">
    <property type="nucleotide sequence ID" value="NZ_CM000951.1"/>
</dbReference>
<accession>B5HTZ2</accession>
<evidence type="ECO:0000256" key="2">
    <source>
        <dbReference type="ARBA" id="ARBA00006239"/>
    </source>
</evidence>
<dbReference type="AlphaFoldDB" id="B5HTZ2"/>
<dbReference type="SUPFAM" id="SSF56059">
    <property type="entry name" value="Glutathione synthetase ATP-binding domain-like"/>
    <property type="match status" value="1"/>
</dbReference>
<dbReference type="Proteomes" id="UP000002785">
    <property type="component" value="Chromosome"/>
</dbReference>
<dbReference type="GO" id="GO:0009085">
    <property type="term" value="P:lysine biosynthetic process"/>
    <property type="evidence" value="ECO:0007669"/>
    <property type="project" value="InterPro"/>
</dbReference>
<dbReference type="OrthoDB" id="9803907at2"/>
<dbReference type="PANTHER" id="PTHR21621:SF0">
    <property type="entry name" value="BETA-CITRYLGLUTAMATE SYNTHASE B-RELATED"/>
    <property type="match status" value="1"/>
</dbReference>
<dbReference type="GO" id="GO:0009432">
    <property type="term" value="P:SOS response"/>
    <property type="evidence" value="ECO:0007669"/>
    <property type="project" value="TreeGrafter"/>
</dbReference>
<dbReference type="Pfam" id="PF08443">
    <property type="entry name" value="RimK"/>
    <property type="match status" value="1"/>
</dbReference>
<gene>
    <name evidence="12" type="ORF">SSEG_02690</name>
</gene>
<dbReference type="HOGENOM" id="CLU_054353_2_1_11"/>
<feature type="domain" description="ATP-grasp" evidence="11">
    <location>
        <begin position="101"/>
        <end position="287"/>
    </location>
</feature>
<dbReference type="Gene3D" id="3.30.470.20">
    <property type="entry name" value="ATP-grasp fold, B domain"/>
    <property type="match status" value="1"/>
</dbReference>
<evidence type="ECO:0000256" key="5">
    <source>
        <dbReference type="ARBA" id="ARBA00022723"/>
    </source>
</evidence>
<dbReference type="InterPro" id="IPR004666">
    <property type="entry name" value="Rp_bS6_RimK/Lys_biosynth_LsyX"/>
</dbReference>
<comment type="pathway">
    <text evidence="9">Amino-acid biosynthesis.</text>
</comment>